<comment type="caution">
    <text evidence="1">The sequence shown here is derived from an EMBL/GenBank/DDBJ whole genome shotgun (WGS) entry which is preliminary data.</text>
</comment>
<gene>
    <name evidence="1" type="ORF">ACFOW1_04575</name>
</gene>
<evidence type="ECO:0000313" key="2">
    <source>
        <dbReference type="Proteomes" id="UP001595906"/>
    </source>
</evidence>
<reference evidence="2" key="1">
    <citation type="journal article" date="2019" name="Int. J. Syst. Evol. Microbiol.">
        <title>The Global Catalogue of Microorganisms (GCM) 10K type strain sequencing project: providing services to taxonomists for standard genome sequencing and annotation.</title>
        <authorList>
            <consortium name="The Broad Institute Genomics Platform"/>
            <consortium name="The Broad Institute Genome Sequencing Center for Infectious Disease"/>
            <person name="Wu L."/>
            <person name="Ma J."/>
        </authorList>
    </citation>
    <scope>NUCLEOTIDE SEQUENCE [LARGE SCALE GENOMIC DNA]</scope>
    <source>
        <strain evidence="2">CECT 8010</strain>
    </source>
</reference>
<dbReference type="EMBL" id="JBHSDC010000003">
    <property type="protein sequence ID" value="MFC4231152.1"/>
    <property type="molecule type" value="Genomic_DNA"/>
</dbReference>
<dbReference type="RefSeq" id="WP_379012539.1">
    <property type="nucleotide sequence ID" value="NZ_JBHSDC010000003.1"/>
</dbReference>
<sequence>MTDLQILRISIASFITDTNTILYFLENNLKKIPNKQVIKTGTIQFQHYLDLYQAIQQSANQLQHNAHNDAIKTIIKQLPILSQADITVHENGTLDVLRYIIYPWGILAYYRKVKLLIEKLYKIQNLCNCIQ</sequence>
<organism evidence="1 2">
    <name type="scientific">Parasediminibacterium paludis</name>
    <dbReference type="NCBI Taxonomy" id="908966"/>
    <lineage>
        <taxon>Bacteria</taxon>
        <taxon>Pseudomonadati</taxon>
        <taxon>Bacteroidota</taxon>
        <taxon>Chitinophagia</taxon>
        <taxon>Chitinophagales</taxon>
        <taxon>Chitinophagaceae</taxon>
        <taxon>Parasediminibacterium</taxon>
    </lineage>
</organism>
<keyword evidence="2" id="KW-1185">Reference proteome</keyword>
<accession>A0ABV8PT10</accession>
<evidence type="ECO:0000313" key="1">
    <source>
        <dbReference type="EMBL" id="MFC4231152.1"/>
    </source>
</evidence>
<proteinExistence type="predicted"/>
<name>A0ABV8PT10_9BACT</name>
<dbReference type="Proteomes" id="UP001595906">
    <property type="component" value="Unassembled WGS sequence"/>
</dbReference>
<protein>
    <submittedName>
        <fullName evidence="1">Uncharacterized protein</fullName>
    </submittedName>
</protein>